<dbReference type="SMART" id="SM00166">
    <property type="entry name" value="UBX"/>
    <property type="match status" value="1"/>
</dbReference>
<evidence type="ECO:0000256" key="1">
    <source>
        <dbReference type="SAM" id="MobiDB-lite"/>
    </source>
</evidence>
<dbReference type="GO" id="GO:0005634">
    <property type="term" value="C:nucleus"/>
    <property type="evidence" value="ECO:0007669"/>
    <property type="project" value="TreeGrafter"/>
</dbReference>
<dbReference type="GO" id="GO:0005783">
    <property type="term" value="C:endoplasmic reticulum"/>
    <property type="evidence" value="ECO:0007669"/>
    <property type="project" value="TreeGrafter"/>
</dbReference>
<dbReference type="InterPro" id="IPR029071">
    <property type="entry name" value="Ubiquitin-like_domsf"/>
</dbReference>
<evidence type="ECO:0000313" key="3">
    <source>
        <dbReference type="EMBL" id="CAH1983015.1"/>
    </source>
</evidence>
<accession>A0A9P0KYR5</accession>
<dbReference type="GO" id="GO:0036503">
    <property type="term" value="P:ERAD pathway"/>
    <property type="evidence" value="ECO:0007669"/>
    <property type="project" value="TreeGrafter"/>
</dbReference>
<organism evidence="3 4">
    <name type="scientific">Acanthoscelides obtectus</name>
    <name type="common">Bean weevil</name>
    <name type="synonym">Bruchus obtectus</name>
    <dbReference type="NCBI Taxonomy" id="200917"/>
    <lineage>
        <taxon>Eukaryota</taxon>
        <taxon>Metazoa</taxon>
        <taxon>Ecdysozoa</taxon>
        <taxon>Arthropoda</taxon>
        <taxon>Hexapoda</taxon>
        <taxon>Insecta</taxon>
        <taxon>Pterygota</taxon>
        <taxon>Neoptera</taxon>
        <taxon>Endopterygota</taxon>
        <taxon>Coleoptera</taxon>
        <taxon>Polyphaga</taxon>
        <taxon>Cucujiformia</taxon>
        <taxon>Chrysomeloidea</taxon>
        <taxon>Chrysomelidae</taxon>
        <taxon>Bruchinae</taxon>
        <taxon>Bruchini</taxon>
        <taxon>Acanthoscelides</taxon>
    </lineage>
</organism>
<dbReference type="InterPro" id="IPR036249">
    <property type="entry name" value="Thioredoxin-like_sf"/>
</dbReference>
<dbReference type="Pfam" id="PF00789">
    <property type="entry name" value="UBX"/>
    <property type="match status" value="1"/>
</dbReference>
<dbReference type="PROSITE" id="PS50033">
    <property type="entry name" value="UBX"/>
    <property type="match status" value="1"/>
</dbReference>
<dbReference type="OrthoDB" id="1920064at2759"/>
<dbReference type="SMART" id="SM00594">
    <property type="entry name" value="UAS"/>
    <property type="match status" value="1"/>
</dbReference>
<dbReference type="Pfam" id="PF21021">
    <property type="entry name" value="FAF1"/>
    <property type="match status" value="1"/>
</dbReference>
<proteinExistence type="predicted"/>
<feature type="domain" description="UBX" evidence="2">
    <location>
        <begin position="266"/>
        <end position="343"/>
    </location>
</feature>
<evidence type="ECO:0000259" key="2">
    <source>
        <dbReference type="PROSITE" id="PS50033"/>
    </source>
</evidence>
<dbReference type="SUPFAM" id="SSF52833">
    <property type="entry name" value="Thioredoxin-like"/>
    <property type="match status" value="1"/>
</dbReference>
<feature type="compositionally biased region" description="Basic and acidic residues" evidence="1">
    <location>
        <begin position="213"/>
        <end position="255"/>
    </location>
</feature>
<dbReference type="InterPro" id="IPR033043">
    <property type="entry name" value="FAF1-like_UBX"/>
</dbReference>
<comment type="caution">
    <text evidence="3">The sequence shown here is derived from an EMBL/GenBank/DDBJ whole genome shotgun (WGS) entry which is preliminary data.</text>
</comment>
<dbReference type="InterPro" id="IPR049483">
    <property type="entry name" value="FAF1_2-like_UAS"/>
</dbReference>
<evidence type="ECO:0000313" key="4">
    <source>
        <dbReference type="Proteomes" id="UP001152888"/>
    </source>
</evidence>
<reference evidence="3" key="1">
    <citation type="submission" date="2022-03" db="EMBL/GenBank/DDBJ databases">
        <authorList>
            <person name="Sayadi A."/>
        </authorList>
    </citation>
    <scope>NUCLEOTIDE SEQUENCE</scope>
</reference>
<feature type="region of interest" description="Disordered" evidence="1">
    <location>
        <begin position="213"/>
        <end position="269"/>
    </location>
</feature>
<gene>
    <name evidence="3" type="ORF">ACAOBT_LOCUS15327</name>
</gene>
<dbReference type="SUPFAM" id="SSF54236">
    <property type="entry name" value="Ubiquitin-like"/>
    <property type="match status" value="1"/>
</dbReference>
<dbReference type="PANTHER" id="PTHR23322:SF96">
    <property type="entry name" value="FAS-ASSOCIATED FACTOR 1"/>
    <property type="match status" value="1"/>
</dbReference>
<dbReference type="AlphaFoldDB" id="A0A9P0KYR5"/>
<dbReference type="GO" id="GO:0043130">
    <property type="term" value="F:ubiquitin binding"/>
    <property type="evidence" value="ECO:0007669"/>
    <property type="project" value="TreeGrafter"/>
</dbReference>
<name>A0A9P0KYR5_ACAOB</name>
<dbReference type="Proteomes" id="UP001152888">
    <property type="component" value="Unassembled WGS sequence"/>
</dbReference>
<dbReference type="InterPro" id="IPR006577">
    <property type="entry name" value="UAS"/>
</dbReference>
<dbReference type="PANTHER" id="PTHR23322">
    <property type="entry name" value="FAS-ASSOCIATED PROTEIN"/>
    <property type="match status" value="1"/>
</dbReference>
<sequence>MLLHTWYFVKTISVIVPDNVEDEIVGSITFSENFTTRYGPIHPPFYQGTLEDALKEACSKPAKDRKILAIYLHHDASVLTNVFCTQLLGFESVMQTFENNFVLWGWDITFESNRQKLQQSVNSCLGSTAAMSLKNIPVDRLPALVLIMRIRSSTEIFNVIYGNVGVNELLSSLIECAEVFSEHQRVEIREEAERAEREMVKLEQDLAYRESLEADRAKEEAKRNQERAEHEARRRQESEKAETEARKEAYRKEVEASLPPEPPQCQGDGITKIKFRLPKGEFIERRFEANTPLKVLLDFLVVKGYPAEEFKVISSWPRRDLTALDKNQTLKDLHLCPQETVILEER</sequence>
<protein>
    <recommendedName>
        <fullName evidence="2">UBX domain-containing protein</fullName>
    </recommendedName>
</protein>
<dbReference type="InterPro" id="IPR001012">
    <property type="entry name" value="UBX_dom"/>
</dbReference>
<dbReference type="InterPro" id="IPR050730">
    <property type="entry name" value="UBX_domain-protein"/>
</dbReference>
<dbReference type="Gene3D" id="3.10.20.90">
    <property type="entry name" value="Phosphatidylinositol 3-kinase Catalytic Subunit, Chain A, domain 1"/>
    <property type="match status" value="1"/>
</dbReference>
<dbReference type="EMBL" id="CAKOFQ010006930">
    <property type="protein sequence ID" value="CAH1983015.1"/>
    <property type="molecule type" value="Genomic_DNA"/>
</dbReference>
<dbReference type="CDD" id="cd01771">
    <property type="entry name" value="UBX_UBXN3A"/>
    <property type="match status" value="1"/>
</dbReference>
<keyword evidence="4" id="KW-1185">Reference proteome</keyword>
<dbReference type="Gene3D" id="3.40.30.10">
    <property type="entry name" value="Glutaredoxin"/>
    <property type="match status" value="1"/>
</dbReference>